<comment type="caution">
    <text evidence="1">The sequence shown here is derived from an EMBL/GenBank/DDBJ whole genome shotgun (WGS) entry which is preliminary data.</text>
</comment>
<dbReference type="EMBL" id="JAHDYS010000006">
    <property type="protein sequence ID" value="MBT1071764.1"/>
    <property type="molecule type" value="Genomic_DNA"/>
</dbReference>
<evidence type="ECO:0000313" key="2">
    <source>
        <dbReference type="Proteomes" id="UP000784128"/>
    </source>
</evidence>
<proteinExistence type="predicted"/>
<keyword evidence="2" id="KW-1185">Reference proteome</keyword>
<dbReference type="Proteomes" id="UP000784128">
    <property type="component" value="Unassembled WGS sequence"/>
</dbReference>
<protein>
    <submittedName>
        <fullName evidence="1">Uncharacterized protein</fullName>
    </submittedName>
</protein>
<name>A0ABS5U7Z0_9BACT</name>
<evidence type="ECO:0000313" key="1">
    <source>
        <dbReference type="EMBL" id="MBT1071764.1"/>
    </source>
</evidence>
<sequence>MAFTALKPVTVTILNQKHLRKDWFFDFDGQEFKLCFENLANEMEKLGVKLHLLRNREVEICINSYADLLNALKISSPEAGHTNQCIGHIIGKSEHLDILEDLKIAVKRIAFAPETIAPANEFRKVCHNCGCGC</sequence>
<dbReference type="RefSeq" id="WP_214297881.1">
    <property type="nucleotide sequence ID" value="NZ_JAHDYS010000006.1"/>
</dbReference>
<accession>A0ABS5U7Z0</accession>
<reference evidence="1 2" key="1">
    <citation type="submission" date="2021-05" db="EMBL/GenBank/DDBJ databases">
        <title>The draft genome of Geobacter chapellei DSM 13688.</title>
        <authorList>
            <person name="Xu Z."/>
            <person name="Masuda Y."/>
            <person name="Itoh H."/>
            <person name="Senoo K."/>
        </authorList>
    </citation>
    <scope>NUCLEOTIDE SEQUENCE [LARGE SCALE GENOMIC DNA]</scope>
    <source>
        <strain evidence="1 2">DSM 13688</strain>
    </source>
</reference>
<organism evidence="1 2">
    <name type="scientific">Pelotalea chapellei</name>
    <dbReference type="NCBI Taxonomy" id="44671"/>
    <lineage>
        <taxon>Bacteria</taxon>
        <taxon>Pseudomonadati</taxon>
        <taxon>Thermodesulfobacteriota</taxon>
        <taxon>Desulfuromonadia</taxon>
        <taxon>Geobacterales</taxon>
        <taxon>Geobacteraceae</taxon>
        <taxon>Pelotalea</taxon>
    </lineage>
</organism>
<gene>
    <name evidence="1" type="ORF">KJB30_08215</name>
</gene>